<dbReference type="GO" id="GO:0030976">
    <property type="term" value="F:thiamine pyrophosphate binding"/>
    <property type="evidence" value="ECO:0007669"/>
    <property type="project" value="InterPro"/>
</dbReference>
<feature type="domain" description="Thiamine pyrophosphate enzyme TPP-binding" evidence="4">
    <location>
        <begin position="228"/>
        <end position="351"/>
    </location>
</feature>
<keyword evidence="2" id="KW-0786">Thiamine pyrophosphate</keyword>
<dbReference type="InterPro" id="IPR012001">
    <property type="entry name" value="Thiamin_PyroP_enz_TPP-bd_dom"/>
</dbReference>
<dbReference type="SUPFAM" id="SSF52518">
    <property type="entry name" value="Thiamin diphosphate-binding fold (THDP-binding)"/>
    <property type="match status" value="2"/>
</dbReference>
<gene>
    <name evidence="6" type="ORF">OOA_05926</name>
</gene>
<dbReference type="CDD" id="cd07035">
    <property type="entry name" value="TPP_PYR_POX_like"/>
    <property type="match status" value="1"/>
</dbReference>
<keyword evidence="7" id="KW-1185">Reference proteome</keyword>
<proteinExistence type="predicted"/>
<evidence type="ECO:0000313" key="6">
    <source>
        <dbReference type="EMBL" id="EKT62991.1"/>
    </source>
</evidence>
<dbReference type="InterPro" id="IPR017684">
    <property type="entry name" value="Phosphono-pyrv_decarboxylase"/>
</dbReference>
<keyword evidence="3" id="KW-0456">Lyase</keyword>
<comment type="caution">
    <text evidence="6">The sequence shown here is derived from an EMBL/GenBank/DDBJ whole genome shotgun (WGS) entry which is preliminary data.</text>
</comment>
<organism evidence="6 7">
    <name type="scientific">Providencia burhodogranariea DSM 19968</name>
    <dbReference type="NCBI Taxonomy" id="1141662"/>
    <lineage>
        <taxon>Bacteria</taxon>
        <taxon>Pseudomonadati</taxon>
        <taxon>Pseudomonadota</taxon>
        <taxon>Gammaproteobacteria</taxon>
        <taxon>Enterobacterales</taxon>
        <taxon>Morganellaceae</taxon>
        <taxon>Providencia</taxon>
    </lineage>
</organism>
<dbReference type="InterPro" id="IPR051818">
    <property type="entry name" value="TPP_dependent_decarboxylase"/>
</dbReference>
<accession>K8WSS7</accession>
<dbReference type="OrthoDB" id="9785953at2"/>
<dbReference type="InterPro" id="IPR011766">
    <property type="entry name" value="TPP_enzyme_TPP-bd"/>
</dbReference>
<dbReference type="GO" id="GO:0033980">
    <property type="term" value="F:phosphonopyruvate decarboxylase activity"/>
    <property type="evidence" value="ECO:0007669"/>
    <property type="project" value="InterPro"/>
</dbReference>
<feature type="domain" description="Thiamine pyrophosphate enzyme N-terminal TPP-binding" evidence="5">
    <location>
        <begin position="6"/>
        <end position="116"/>
    </location>
</feature>
<dbReference type="eggNOG" id="COG0028">
    <property type="taxonomic scope" value="Bacteria"/>
</dbReference>
<keyword evidence="1" id="KW-0210">Decarboxylase</keyword>
<dbReference type="Proteomes" id="UP000009336">
    <property type="component" value="Unassembled WGS sequence"/>
</dbReference>
<evidence type="ECO:0000259" key="5">
    <source>
        <dbReference type="Pfam" id="PF02776"/>
    </source>
</evidence>
<name>K8WSS7_9GAMM</name>
<dbReference type="Pfam" id="PF02775">
    <property type="entry name" value="TPP_enzyme_C"/>
    <property type="match status" value="1"/>
</dbReference>
<dbReference type="PATRIC" id="fig|1141662.3.peg.1202"/>
<dbReference type="PANTHER" id="PTHR42818:SF1">
    <property type="entry name" value="SULFOPYRUVATE DECARBOXYLASE"/>
    <property type="match status" value="1"/>
</dbReference>
<dbReference type="Gene3D" id="3.40.50.970">
    <property type="match status" value="2"/>
</dbReference>
<dbReference type="AlphaFoldDB" id="K8WSS7"/>
<evidence type="ECO:0000259" key="4">
    <source>
        <dbReference type="Pfam" id="PF02775"/>
    </source>
</evidence>
<evidence type="ECO:0000313" key="7">
    <source>
        <dbReference type="Proteomes" id="UP000009336"/>
    </source>
</evidence>
<dbReference type="EMBL" id="AKKL01000016">
    <property type="protein sequence ID" value="EKT62991.1"/>
    <property type="molecule type" value="Genomic_DNA"/>
</dbReference>
<dbReference type="GO" id="GO:0032923">
    <property type="term" value="P:organic phosphonate biosynthetic process"/>
    <property type="evidence" value="ECO:0007669"/>
    <property type="project" value="InterPro"/>
</dbReference>
<dbReference type="Pfam" id="PF02776">
    <property type="entry name" value="TPP_enzyme_N"/>
    <property type="match status" value="1"/>
</dbReference>
<dbReference type="PANTHER" id="PTHR42818">
    <property type="entry name" value="SULFOPYRUVATE DECARBOXYLASE SUBUNIT ALPHA"/>
    <property type="match status" value="1"/>
</dbReference>
<reference evidence="6 7" key="1">
    <citation type="journal article" date="2012" name="BMC Genomics">
        <title>Comparative genomics of bacteria in the genus Providencia isolated from wild Drosophila melanogaster.</title>
        <authorList>
            <person name="Galac M.R."/>
            <person name="Lazzaro B.P."/>
        </authorList>
    </citation>
    <scope>NUCLEOTIDE SEQUENCE [LARGE SCALE GENOMIC DNA]</scope>
    <source>
        <strain evidence="6 7">DSM 19968</strain>
    </source>
</reference>
<keyword evidence="6" id="KW-0670">Pyruvate</keyword>
<dbReference type="NCBIfam" id="TIGR03297">
    <property type="entry name" value="Ppyr-DeCO2ase"/>
    <property type="match status" value="1"/>
</dbReference>
<evidence type="ECO:0000256" key="2">
    <source>
        <dbReference type="ARBA" id="ARBA00023052"/>
    </source>
</evidence>
<dbReference type="RefSeq" id="WP_008911217.1">
    <property type="nucleotide sequence ID" value="NZ_KB233222.1"/>
</dbReference>
<evidence type="ECO:0000256" key="3">
    <source>
        <dbReference type="ARBA" id="ARBA00023239"/>
    </source>
</evidence>
<dbReference type="STRING" id="1141662.OOA_05926"/>
<protein>
    <submittedName>
        <fullName evidence="6">Phosphonopyruvate decarboxylase</fullName>
    </submittedName>
</protein>
<evidence type="ECO:0000256" key="1">
    <source>
        <dbReference type="ARBA" id="ARBA00022793"/>
    </source>
</evidence>
<sequence length="390" mass="42519">MIEPNQFVQLLMNFGIRSFSGVPDSLLKEFCLAVEDKGDQCTHTITANEGGAIGIAIGHYLATRQIPVVYMQNSGIGNAINPLCSLADIEVYGIPMLLIIGWRGELDESGEQISDEPQHVKQGKVTEPLLETLSIPTAIIGSEYTLTTVKNIIADAVNTAYQKSIPVALLVRKNIFSFYTGNREPIDNNQLPLRERALEWVISSFTKPLPTVCTTGMLSRELFELRNKRKESHNQDFLSIGGMGHASQITYGIALEMPNNKVICLDGDGALLMHLGGITNTSQAKNIIHIIFNNGVHDSVGGQKTQAKNISLSNLASACGYANVVTANDELTICNAVEKALISPSSYCIEILCSPGSRCNVGRPNISPYQSRDSFQKFLVTSCIRQTKVE</sequence>
<dbReference type="InterPro" id="IPR029061">
    <property type="entry name" value="THDP-binding"/>
</dbReference>
<dbReference type="HOGENOM" id="CLU_042853_0_0_6"/>